<dbReference type="PANTHER" id="PTHR37984">
    <property type="entry name" value="PROTEIN CBG26694"/>
    <property type="match status" value="1"/>
</dbReference>
<dbReference type="OrthoDB" id="2286242at2759"/>
<feature type="non-terminal residue" evidence="2">
    <location>
        <position position="1"/>
    </location>
</feature>
<feature type="domain" description="Integrase catalytic" evidence="1">
    <location>
        <begin position="28"/>
        <end position="141"/>
    </location>
</feature>
<dbReference type="InterPro" id="IPR036397">
    <property type="entry name" value="RNaseH_sf"/>
</dbReference>
<evidence type="ECO:0000259" key="1">
    <source>
        <dbReference type="PROSITE" id="PS50994"/>
    </source>
</evidence>
<dbReference type="SUPFAM" id="SSF53098">
    <property type="entry name" value="Ribonuclease H-like"/>
    <property type="match status" value="1"/>
</dbReference>
<dbReference type="EMBL" id="QJKJ01002008">
    <property type="protein sequence ID" value="RDY04799.1"/>
    <property type="molecule type" value="Genomic_DNA"/>
</dbReference>
<comment type="caution">
    <text evidence="2">The sequence shown here is derived from an EMBL/GenBank/DDBJ whole genome shotgun (WGS) entry which is preliminary data.</text>
</comment>
<dbReference type="InterPro" id="IPR001584">
    <property type="entry name" value="Integrase_cat-core"/>
</dbReference>
<sequence length="290" mass="33545">MNYVKKCDKCQRFTEGHKAPPKRLHSVTSPWPFYKWRIDILGPFPITPGQVKFLIVAIDYFTKWIEAESTSIISSKRIRSFLWKRIICRFGIPAELVSDNGTQFESCVTTEFYEGLKIKQLFALVEHPQSNGLAVAANKVLWSYHTTPHSTTNETPFRLTFGTKVMIPVEIGEPSPRTALFAPGENEDELRENLDMLQEIREIAHVREYAVKARVARKYDQTVIPRSFKLHELVLRKITQRAYSNKLPPIWEGPFRVIEEVGRGAYYLECLDGKKVSRTWKATALQIYYS</sequence>
<evidence type="ECO:0000313" key="3">
    <source>
        <dbReference type="Proteomes" id="UP000257109"/>
    </source>
</evidence>
<dbReference type="GO" id="GO:0015074">
    <property type="term" value="P:DNA integration"/>
    <property type="evidence" value="ECO:0007669"/>
    <property type="project" value="InterPro"/>
</dbReference>
<protein>
    <submittedName>
        <fullName evidence="2">Tf2-9</fullName>
    </submittedName>
</protein>
<dbReference type="Proteomes" id="UP000257109">
    <property type="component" value="Unassembled WGS sequence"/>
</dbReference>
<gene>
    <name evidence="2" type="primary">Tf2-9</name>
    <name evidence="2" type="ORF">CR513_11434</name>
</gene>
<keyword evidence="3" id="KW-1185">Reference proteome</keyword>
<evidence type="ECO:0000313" key="2">
    <source>
        <dbReference type="EMBL" id="RDY04799.1"/>
    </source>
</evidence>
<name>A0A371HPS2_MUCPR</name>
<dbReference type="InterPro" id="IPR012337">
    <property type="entry name" value="RNaseH-like_sf"/>
</dbReference>
<reference evidence="2" key="1">
    <citation type="submission" date="2018-05" db="EMBL/GenBank/DDBJ databases">
        <title>Draft genome of Mucuna pruriens seed.</title>
        <authorList>
            <person name="Nnadi N.E."/>
            <person name="Vos R."/>
            <person name="Hasami M.H."/>
            <person name="Devisetty U.K."/>
            <person name="Aguiy J.C."/>
        </authorList>
    </citation>
    <scope>NUCLEOTIDE SEQUENCE [LARGE SCALE GENOMIC DNA]</scope>
    <source>
        <strain evidence="2">JCA_2017</strain>
    </source>
</reference>
<dbReference type="Pfam" id="PF00665">
    <property type="entry name" value="rve"/>
    <property type="match status" value="1"/>
</dbReference>
<dbReference type="PROSITE" id="PS50994">
    <property type="entry name" value="INTEGRASE"/>
    <property type="match status" value="1"/>
</dbReference>
<proteinExistence type="predicted"/>
<dbReference type="AlphaFoldDB" id="A0A371HPS2"/>
<dbReference type="PANTHER" id="PTHR37984:SF5">
    <property type="entry name" value="PROTEIN NYNRIN-LIKE"/>
    <property type="match status" value="1"/>
</dbReference>
<dbReference type="InterPro" id="IPR050951">
    <property type="entry name" value="Retrovirus_Pol_polyprotein"/>
</dbReference>
<dbReference type="GO" id="GO:0003676">
    <property type="term" value="F:nucleic acid binding"/>
    <property type="evidence" value="ECO:0007669"/>
    <property type="project" value="InterPro"/>
</dbReference>
<dbReference type="Gene3D" id="3.30.420.10">
    <property type="entry name" value="Ribonuclease H-like superfamily/Ribonuclease H"/>
    <property type="match status" value="1"/>
</dbReference>
<accession>A0A371HPS2</accession>
<organism evidence="2 3">
    <name type="scientific">Mucuna pruriens</name>
    <name type="common">Velvet bean</name>
    <name type="synonym">Dolichos pruriens</name>
    <dbReference type="NCBI Taxonomy" id="157652"/>
    <lineage>
        <taxon>Eukaryota</taxon>
        <taxon>Viridiplantae</taxon>
        <taxon>Streptophyta</taxon>
        <taxon>Embryophyta</taxon>
        <taxon>Tracheophyta</taxon>
        <taxon>Spermatophyta</taxon>
        <taxon>Magnoliopsida</taxon>
        <taxon>eudicotyledons</taxon>
        <taxon>Gunneridae</taxon>
        <taxon>Pentapetalae</taxon>
        <taxon>rosids</taxon>
        <taxon>fabids</taxon>
        <taxon>Fabales</taxon>
        <taxon>Fabaceae</taxon>
        <taxon>Papilionoideae</taxon>
        <taxon>50 kb inversion clade</taxon>
        <taxon>NPAAA clade</taxon>
        <taxon>indigoferoid/millettioid clade</taxon>
        <taxon>Phaseoleae</taxon>
        <taxon>Mucuna</taxon>
    </lineage>
</organism>